<dbReference type="AlphaFoldDB" id="A0A5K7Z6U9"/>
<dbReference type="Gene3D" id="2.60.200.60">
    <property type="match status" value="1"/>
</dbReference>
<protein>
    <recommendedName>
        <fullName evidence="3">PAAR motif-containing protein</fullName>
    </recommendedName>
</protein>
<accession>A0A5K7Z6U9</accession>
<evidence type="ECO:0000313" key="2">
    <source>
        <dbReference type="Proteomes" id="UP000427769"/>
    </source>
</evidence>
<dbReference type="Proteomes" id="UP000427769">
    <property type="component" value="Chromosome"/>
</dbReference>
<dbReference type="Pfam" id="PF05488">
    <property type="entry name" value="PAAR_motif"/>
    <property type="match status" value="1"/>
</dbReference>
<sequence>MARPQARLGDISSHGGVIITGAMKTVVNGMPAARLGDLHACPIPGHGVTPIVTGSLDTVTEGMPNARVGDITACGAVIATGSLDTDDN</sequence>
<reference evidence="1 2" key="1">
    <citation type="submission" date="2019-11" db="EMBL/GenBank/DDBJ databases">
        <title>Comparative genomics of hydrocarbon-degrading Desulfosarcina strains.</title>
        <authorList>
            <person name="Watanabe M."/>
            <person name="Kojima H."/>
            <person name="Fukui M."/>
        </authorList>
    </citation>
    <scope>NUCLEOTIDE SEQUENCE [LARGE SCALE GENOMIC DNA]</scope>
    <source>
        <strain evidence="1 2">PP31</strain>
    </source>
</reference>
<organism evidence="1 2">
    <name type="scientific">Desulfosarcina widdelii</name>
    <dbReference type="NCBI Taxonomy" id="947919"/>
    <lineage>
        <taxon>Bacteria</taxon>
        <taxon>Pseudomonadati</taxon>
        <taxon>Thermodesulfobacteriota</taxon>
        <taxon>Desulfobacteria</taxon>
        <taxon>Desulfobacterales</taxon>
        <taxon>Desulfosarcinaceae</taxon>
        <taxon>Desulfosarcina</taxon>
    </lineage>
</organism>
<evidence type="ECO:0000313" key="1">
    <source>
        <dbReference type="EMBL" id="BBO77732.1"/>
    </source>
</evidence>
<keyword evidence="2" id="KW-1185">Reference proteome</keyword>
<dbReference type="InterPro" id="IPR008727">
    <property type="entry name" value="PAAR_motif"/>
</dbReference>
<dbReference type="RefSeq" id="WP_155306448.1">
    <property type="nucleotide sequence ID" value="NZ_AP021875.1"/>
</dbReference>
<dbReference type="KEGG" id="dwd:DSCW_51490"/>
<dbReference type="EMBL" id="AP021875">
    <property type="protein sequence ID" value="BBO77732.1"/>
    <property type="molecule type" value="Genomic_DNA"/>
</dbReference>
<dbReference type="CDD" id="cd14744">
    <property type="entry name" value="PAAR_CT_2"/>
    <property type="match status" value="1"/>
</dbReference>
<dbReference type="OrthoDB" id="9807902at2"/>
<evidence type="ECO:0008006" key="3">
    <source>
        <dbReference type="Google" id="ProtNLM"/>
    </source>
</evidence>
<proteinExistence type="predicted"/>
<gene>
    <name evidence="1" type="ORF">DSCW_51490</name>
</gene>
<name>A0A5K7Z6U9_9BACT</name>